<dbReference type="SUPFAM" id="SSF55073">
    <property type="entry name" value="Nucleotide cyclase"/>
    <property type="match status" value="1"/>
</dbReference>
<feature type="transmembrane region" description="Helical" evidence="1">
    <location>
        <begin position="37"/>
        <end position="54"/>
    </location>
</feature>
<dbReference type="Pfam" id="PF00990">
    <property type="entry name" value="GGDEF"/>
    <property type="match status" value="1"/>
</dbReference>
<dbReference type="CDD" id="cd01949">
    <property type="entry name" value="GGDEF"/>
    <property type="match status" value="1"/>
</dbReference>
<keyword evidence="1" id="KW-0472">Membrane</keyword>
<name>A0ABV5KT90_9BACL</name>
<dbReference type="PANTHER" id="PTHR46663:SF2">
    <property type="entry name" value="GGDEF DOMAIN-CONTAINING PROTEIN"/>
    <property type="match status" value="1"/>
</dbReference>
<dbReference type="InterPro" id="IPR035965">
    <property type="entry name" value="PAS-like_dom_sf"/>
</dbReference>
<keyword evidence="1" id="KW-1133">Transmembrane helix</keyword>
<dbReference type="RefSeq" id="WP_377497718.1">
    <property type="nucleotide sequence ID" value="NZ_JBHMDO010000033.1"/>
</dbReference>
<dbReference type="SUPFAM" id="SSF55785">
    <property type="entry name" value="PYP-like sensor domain (PAS domain)"/>
    <property type="match status" value="1"/>
</dbReference>
<feature type="transmembrane region" description="Helical" evidence="1">
    <location>
        <begin position="208"/>
        <end position="225"/>
    </location>
</feature>
<feature type="transmembrane region" description="Helical" evidence="1">
    <location>
        <begin position="6"/>
        <end position="25"/>
    </location>
</feature>
<feature type="transmembrane region" description="Helical" evidence="1">
    <location>
        <begin position="66"/>
        <end position="87"/>
    </location>
</feature>
<evidence type="ECO:0000313" key="3">
    <source>
        <dbReference type="EMBL" id="MFB9328431.1"/>
    </source>
</evidence>
<protein>
    <submittedName>
        <fullName evidence="3">Diguanylate cyclase</fullName>
        <ecNumber evidence="3">2.7.7.65</ecNumber>
    </submittedName>
</protein>
<feature type="transmembrane region" description="Helical" evidence="1">
    <location>
        <begin position="174"/>
        <end position="196"/>
    </location>
</feature>
<evidence type="ECO:0000256" key="1">
    <source>
        <dbReference type="SAM" id="Phobius"/>
    </source>
</evidence>
<dbReference type="SMART" id="SM00267">
    <property type="entry name" value="GGDEF"/>
    <property type="match status" value="1"/>
</dbReference>
<comment type="caution">
    <text evidence="3">The sequence shown here is derived from an EMBL/GenBank/DDBJ whole genome shotgun (WGS) entry which is preliminary data.</text>
</comment>
<keyword evidence="1" id="KW-0812">Transmembrane</keyword>
<dbReference type="Gene3D" id="3.30.70.270">
    <property type="match status" value="1"/>
</dbReference>
<dbReference type="InterPro" id="IPR043128">
    <property type="entry name" value="Rev_trsase/Diguanyl_cyclase"/>
</dbReference>
<keyword evidence="4" id="KW-1185">Reference proteome</keyword>
<dbReference type="GO" id="GO:0052621">
    <property type="term" value="F:diguanylate cyclase activity"/>
    <property type="evidence" value="ECO:0007669"/>
    <property type="project" value="UniProtKB-EC"/>
</dbReference>
<proteinExistence type="predicted"/>
<sequence length="524" mass="58945">MNEISLDFLTILLPSYVYFYMAITLYVRNRKSPHNRVASLLMLTLLSYFMGEYIKSTLYNMYEVPIVLYWNVPMLLLTISLLIHLCLLISGALGKLARWITPAVYGLPFSLYAILLITFNDRSLYNPEVTGGVTPLHPIMLVLAVTFVGGYILSSVVILAAGWRRSRNPRQRKVLQLLLLSLLAMFGWFMLVTVLLQSEITTSPESMALYFSGCLLWVLALRTIVNKYDFLPDYRELFHTLFESGPNAIILLDKQGAVKEMNPRAAMVFESGGASMDPTSCLCFDDGTTLRERLQERRPGKRPRIDGELHVAASEGGRAEFLVQADALPSIEEELLVLHLTDVTRLKEAERRLAESEQRYRHLAHHDTLTGLCNRMAVNEQADVMMKRGQRFAIVLIDLDNFKWINDTFGHVAGDDFLIHISSCLRRASRPDDVLGRLGGDEFIILIPEPVRTEELLGDITNRLGPLGQHPFLIGQEKIPISYSAGVSAYPSDGLSLTDLLRSADEALYRVKRNGKNGISVFAS</sequence>
<dbReference type="NCBIfam" id="TIGR00229">
    <property type="entry name" value="sensory_box"/>
    <property type="match status" value="1"/>
</dbReference>
<feature type="transmembrane region" description="Helical" evidence="1">
    <location>
        <begin position="99"/>
        <end position="119"/>
    </location>
</feature>
<evidence type="ECO:0000313" key="4">
    <source>
        <dbReference type="Proteomes" id="UP001589747"/>
    </source>
</evidence>
<dbReference type="InterPro" id="IPR029787">
    <property type="entry name" value="Nucleotide_cyclase"/>
</dbReference>
<gene>
    <name evidence="3" type="ORF">ACFFSY_21070</name>
</gene>
<dbReference type="Pfam" id="PF13188">
    <property type="entry name" value="PAS_8"/>
    <property type="match status" value="1"/>
</dbReference>
<keyword evidence="3" id="KW-0808">Transferase</keyword>
<accession>A0ABV5KT90</accession>
<dbReference type="InterPro" id="IPR052163">
    <property type="entry name" value="DGC-Regulatory_Protein"/>
</dbReference>
<feature type="transmembrane region" description="Helical" evidence="1">
    <location>
        <begin position="139"/>
        <end position="162"/>
    </location>
</feature>
<dbReference type="PROSITE" id="PS50887">
    <property type="entry name" value="GGDEF"/>
    <property type="match status" value="1"/>
</dbReference>
<dbReference type="PANTHER" id="PTHR46663">
    <property type="entry name" value="DIGUANYLATE CYCLASE DGCT-RELATED"/>
    <property type="match status" value="1"/>
</dbReference>
<dbReference type="NCBIfam" id="TIGR00254">
    <property type="entry name" value="GGDEF"/>
    <property type="match status" value="1"/>
</dbReference>
<dbReference type="Gene3D" id="3.30.450.20">
    <property type="entry name" value="PAS domain"/>
    <property type="match status" value="1"/>
</dbReference>
<dbReference type="EC" id="2.7.7.65" evidence="3"/>
<reference evidence="3 4" key="1">
    <citation type="submission" date="2024-09" db="EMBL/GenBank/DDBJ databases">
        <authorList>
            <person name="Sun Q."/>
            <person name="Mori K."/>
        </authorList>
    </citation>
    <scope>NUCLEOTIDE SEQUENCE [LARGE SCALE GENOMIC DNA]</scope>
    <source>
        <strain evidence="3 4">TISTR 2452</strain>
    </source>
</reference>
<dbReference type="EMBL" id="JBHMDO010000033">
    <property type="protein sequence ID" value="MFB9328431.1"/>
    <property type="molecule type" value="Genomic_DNA"/>
</dbReference>
<dbReference type="InterPro" id="IPR000014">
    <property type="entry name" value="PAS"/>
</dbReference>
<organism evidence="3 4">
    <name type="scientific">Paenibacillus aurantiacus</name>
    <dbReference type="NCBI Taxonomy" id="1936118"/>
    <lineage>
        <taxon>Bacteria</taxon>
        <taxon>Bacillati</taxon>
        <taxon>Bacillota</taxon>
        <taxon>Bacilli</taxon>
        <taxon>Bacillales</taxon>
        <taxon>Paenibacillaceae</taxon>
        <taxon>Paenibacillus</taxon>
    </lineage>
</organism>
<feature type="domain" description="GGDEF" evidence="2">
    <location>
        <begin position="390"/>
        <end position="524"/>
    </location>
</feature>
<dbReference type="Proteomes" id="UP001589747">
    <property type="component" value="Unassembled WGS sequence"/>
</dbReference>
<keyword evidence="3" id="KW-0548">Nucleotidyltransferase</keyword>
<dbReference type="InterPro" id="IPR000160">
    <property type="entry name" value="GGDEF_dom"/>
</dbReference>
<evidence type="ECO:0000259" key="2">
    <source>
        <dbReference type="PROSITE" id="PS50887"/>
    </source>
</evidence>